<evidence type="ECO:0000313" key="3">
    <source>
        <dbReference type="Proteomes" id="UP000502421"/>
    </source>
</evidence>
<feature type="compositionally biased region" description="Polar residues" evidence="1">
    <location>
        <begin position="302"/>
        <end position="314"/>
    </location>
</feature>
<dbReference type="RefSeq" id="WP_168804649.1">
    <property type="nucleotide sequence ID" value="NZ_CP051205.1"/>
</dbReference>
<reference evidence="3" key="1">
    <citation type="submission" date="2020-04" db="EMBL/GenBank/DDBJ databases">
        <authorList>
            <person name="Kittiwongwattana C."/>
        </authorList>
    </citation>
    <scope>NUCLEOTIDE SEQUENCE [LARGE SCALE GENOMIC DNA]</scope>
    <source>
        <strain evidence="3">1310</strain>
    </source>
</reference>
<dbReference type="Proteomes" id="UP000502421">
    <property type="component" value="Chromosome"/>
</dbReference>
<evidence type="ECO:0000313" key="2">
    <source>
        <dbReference type="EMBL" id="QJB32401.1"/>
    </source>
</evidence>
<evidence type="ECO:0000256" key="1">
    <source>
        <dbReference type="SAM" id="MobiDB-lite"/>
    </source>
</evidence>
<dbReference type="AlphaFoldDB" id="A0AAE7D7M1"/>
<dbReference type="KEGG" id="coy:HF329_14130"/>
<gene>
    <name evidence="2" type="ORF">HF329_14130</name>
</gene>
<organism evidence="2 3">
    <name type="scientific">Chitinophaga oryzae</name>
    <dbReference type="NCBI Taxonomy" id="2725414"/>
    <lineage>
        <taxon>Bacteria</taxon>
        <taxon>Pseudomonadati</taxon>
        <taxon>Bacteroidota</taxon>
        <taxon>Chitinophagia</taxon>
        <taxon>Chitinophagales</taxon>
        <taxon>Chitinophagaceae</taxon>
        <taxon>Chitinophaga</taxon>
    </lineage>
</organism>
<accession>A0AAE7D7M1</accession>
<protein>
    <recommendedName>
        <fullName evidence="4">Secretin/TonB short N-terminal domain-containing protein</fullName>
    </recommendedName>
</protein>
<sequence length="543" mass="59548">MKKKRSSSTAPAVVGRWLLAVLLLSGVLHSYGQSAAVNLQKNIIIPAGEIPLDKLLKAVGQQTGTRFSLNTRKFSPSRLIRIRQKIQPLGVLLDDIQKQTGISYKLLGGHVIFVDALPVKHVAAAKVHTSSVARMKASVRKPVAAGKTVVKTPLAMTKAITVTKPVVDSAVQFHLPATDTAVVIRDIADTTTAGIKRDTLPFRLDSPYVTAGIKRDTPTFRQDSLYVTSGKKRDTLPHRKDTGLLNLSLRKSSPEGKKERKRWGIGNIELPGIGTHTPPDTTVKKEDPVPPLTAEAIRKQPAANNPQQKTTNFPETAASGQAGGTGKVTRPQKSGGNRERSFFLSSWFHRSSAGGIRNNGDGPRPGLIPFVGAGVSMEESFIVNGQLQAGMPFLYAIASWGTGRNTSGLRYGAGISVPPGENWRLHLQATTGKMQFEYDSTDFVKKEIRMQWQKLALIGERRLNDHLGVQAGISLNILRSEYYTMDHPASLGREEKVALKDVRYFKPLYTISDTFSPDAVDNRKMWLGVQVSIIYRLHFRKAQ</sequence>
<name>A0AAE7D7M1_9BACT</name>
<dbReference type="EMBL" id="CP051205">
    <property type="protein sequence ID" value="QJB32401.1"/>
    <property type="molecule type" value="Genomic_DNA"/>
</dbReference>
<evidence type="ECO:0008006" key="4">
    <source>
        <dbReference type="Google" id="ProtNLM"/>
    </source>
</evidence>
<proteinExistence type="predicted"/>
<feature type="region of interest" description="Disordered" evidence="1">
    <location>
        <begin position="268"/>
        <end position="338"/>
    </location>
</feature>